<name>A0A9P7T2E0_9HYPO</name>
<dbReference type="EMBL" id="SRPW01000150">
    <property type="protein sequence ID" value="KAG6017362.1"/>
    <property type="molecule type" value="Genomic_DNA"/>
</dbReference>
<dbReference type="InterPro" id="IPR002110">
    <property type="entry name" value="Ankyrin_rpt"/>
</dbReference>
<dbReference type="Pfam" id="PF01833">
    <property type="entry name" value="TIG"/>
    <property type="match status" value="1"/>
</dbReference>
<feature type="compositionally biased region" description="Low complexity" evidence="4">
    <location>
        <begin position="1261"/>
        <end position="1276"/>
    </location>
</feature>
<dbReference type="PROSITE" id="PS50297">
    <property type="entry name" value="ANK_REP_REGION"/>
    <property type="match status" value="2"/>
</dbReference>
<sequence>MTSAGGHTAAGPLIADVGLPSGDFQDMSEDEFGAATLFDFSNSPDTLQGLEAAIGSNHQKSCLNPQDLTSAGPFPDSPNGSYHDSSSESASSSKRTRSTDSAKTPLTTRESTMDTSPDMKMEWGDARFPDFAEDDHQFTFGRDADIPAIDGLFPFGEQDDSFMDHSFDFESASSSPGTQPATSHTSMASPSMPTIKNNSPQKSTAKTSHKTKNKTGNHKKQGSRFSTSSHAAKIPASRQVSPMSALVTSHHCSSPTATFFNSSSSVGNPVNGNAIWSNKVDIASASAPDKLSTSTQFGTPMSIPQQPSACNGAASLSAQNFKPGYELRILPTPLKSRVETQIPIKMTLSPLPPGVTKLHLPAHTISKPKLLTRPSPGRSPDTLELHVGLVCTSAMENGDLRKKALERAASVPQGYLPDLDDEANAPQNGGDVRICAGCITRERKRAARKKIKKPEEEKVWSLDEERRVIVFNTQEVKEWQPLSGVLDANGRPDPVVPSRAMQIDAPMRIACYCRHHSEKMGFNVIFTIKDYQDRVIAQAMSNPIMITDDHKTHPMTQVSNPQVSEAVTTTTIPVPIPDPVQQQPMDPGNIVMLPGSLNGTFQVTQSNTEGNMNRGGQSPFHGSSASGKTTPTLKASTPTGRPLSRPSSPNQGGPAKKRKSSTGRVPNGLTMTRLDTSPAPGSQTTSSQVSSAPSPFSPHASPFQTPEQLFGVFSGQQPFTNGPPTPGSTDQIPLFSNPNRSASMDNLAMTQLYSAPASSHPSRAPSPNGLRSTVANNLQNQFSQNLAANLYTLPINVNQTRAPPVIHKIIPNEGPTIGGIEVTVLGASFFQGLEVWFGDFKATTTTYWGDSSLVCLLPPSPVAGTVAVTFKHQGVVGPSSFGIGKQPSVFKYIDDNEDKLIRTALSVLGHKMSGQMVDVSDLARRILSDGNSSWSSGSGSGGGGGGGGGGGSGGINSNGSAGSSSGGAMFNHPGTTHHEHLESQLLKCLDLIDLDDSTHKTRLDLKRSTGHTMLHLACSLGYHRFVAALLARGANPDARDKGGFTPLHMAAIHNHPEIVRRLMLVGADPTIRSLSSLTAADVAQSRAVLRAIRQSESRVRSRSGGSFHSRASSAASLRSLWEPMTRAHTHEEPIHSDELSLESPEYTSGDYEDEDPDEDHYLIMRRVNTTEEDEQSSETSDDDSHASVEAPGSPTTAMAAALRDQFQQQLQQFQQTMGLHLQNLAQLAQMPALPGMAMLPHYQAYLQRVQQLVPGMSTARPGAAESSASSGPSGSSDGQHTKMDSRWWDISSYMNNSGPALPPAYEDIFPQEDLDRKEESAVRAAAETEADAKCASLYDQSATTTTRTTVVTQQAESEPPEVLKIGLKNAITKEQQEQFLRAREAKLKSLGSDRNLFFIWIPLLLVMVCAMLYSYFPSLFPFIWTSLRALLQAGHSRVFRPTLATHDRVVEV</sequence>
<dbReference type="InterPro" id="IPR014756">
    <property type="entry name" value="Ig_E-set"/>
</dbReference>
<evidence type="ECO:0000256" key="3">
    <source>
        <dbReference type="PROSITE-ProRule" id="PRU00023"/>
    </source>
</evidence>
<proteinExistence type="predicted"/>
<dbReference type="CDD" id="cd00102">
    <property type="entry name" value="IPT"/>
    <property type="match status" value="1"/>
</dbReference>
<feature type="compositionally biased region" description="Acidic residues" evidence="4">
    <location>
        <begin position="1170"/>
        <end position="1181"/>
    </location>
</feature>
<dbReference type="SUPFAM" id="SSF48403">
    <property type="entry name" value="Ankyrin repeat"/>
    <property type="match status" value="1"/>
</dbReference>
<feature type="compositionally biased region" description="Basic residues" evidence="4">
    <location>
        <begin position="207"/>
        <end position="222"/>
    </location>
</feature>
<keyword evidence="5" id="KW-0472">Membrane</keyword>
<evidence type="ECO:0000313" key="8">
    <source>
        <dbReference type="Proteomes" id="UP000748025"/>
    </source>
</evidence>
<feature type="transmembrane region" description="Helical" evidence="5">
    <location>
        <begin position="1397"/>
        <end position="1416"/>
    </location>
</feature>
<dbReference type="Gene3D" id="2.60.40.10">
    <property type="entry name" value="Immunoglobulins"/>
    <property type="match status" value="1"/>
</dbReference>
<keyword evidence="8" id="KW-1185">Reference proteome</keyword>
<dbReference type="PANTHER" id="PTHR24171">
    <property type="entry name" value="ANKYRIN REPEAT DOMAIN-CONTAINING PROTEIN 39-RELATED"/>
    <property type="match status" value="1"/>
</dbReference>
<feature type="compositionally biased region" description="Polar residues" evidence="4">
    <location>
        <begin position="238"/>
        <end position="248"/>
    </location>
</feature>
<keyword evidence="5" id="KW-0812">Transmembrane</keyword>
<dbReference type="Pfam" id="PF25603">
    <property type="entry name" value="SPT23_MGA2_DBD"/>
    <property type="match status" value="1"/>
</dbReference>
<evidence type="ECO:0000256" key="4">
    <source>
        <dbReference type="SAM" id="MobiDB-lite"/>
    </source>
</evidence>
<feature type="compositionally biased region" description="Polar residues" evidence="4">
    <location>
        <begin position="597"/>
        <end position="651"/>
    </location>
</feature>
<dbReference type="OrthoDB" id="71307at2759"/>
<evidence type="ECO:0000259" key="6">
    <source>
        <dbReference type="SMART" id="SM00429"/>
    </source>
</evidence>
<protein>
    <recommendedName>
        <fullName evidence="6">IPT/TIG domain-containing protein</fullName>
    </recommendedName>
</protein>
<keyword evidence="2 3" id="KW-0040">ANK repeat</keyword>
<dbReference type="PROSITE" id="PS50088">
    <property type="entry name" value="ANK_REPEAT"/>
    <property type="match status" value="2"/>
</dbReference>
<dbReference type="PANTHER" id="PTHR24171:SF8">
    <property type="entry name" value="BRCA1-ASSOCIATED RING DOMAIN PROTEIN 1"/>
    <property type="match status" value="1"/>
</dbReference>
<feature type="repeat" description="ANK" evidence="3">
    <location>
        <begin position="1042"/>
        <end position="1074"/>
    </location>
</feature>
<keyword evidence="1" id="KW-0677">Repeat</keyword>
<evidence type="ECO:0000256" key="5">
    <source>
        <dbReference type="SAM" id="Phobius"/>
    </source>
</evidence>
<feature type="region of interest" description="Disordered" evidence="4">
    <location>
        <begin position="593"/>
        <end position="741"/>
    </location>
</feature>
<feature type="region of interest" description="Disordered" evidence="4">
    <location>
        <begin position="1130"/>
        <end position="1157"/>
    </location>
</feature>
<dbReference type="GO" id="GO:0085020">
    <property type="term" value="P:protein K6-linked ubiquitination"/>
    <property type="evidence" value="ECO:0007669"/>
    <property type="project" value="TreeGrafter"/>
</dbReference>
<feature type="domain" description="IPT/TIG" evidence="6">
    <location>
        <begin position="803"/>
        <end position="893"/>
    </location>
</feature>
<feature type="compositionally biased region" description="Polar residues" evidence="4">
    <location>
        <begin position="58"/>
        <end position="69"/>
    </location>
</feature>
<feature type="compositionally biased region" description="Low complexity" evidence="4">
    <location>
        <begin position="680"/>
        <end position="703"/>
    </location>
</feature>
<feature type="compositionally biased region" description="Polar residues" evidence="4">
    <location>
        <begin position="171"/>
        <end position="205"/>
    </location>
</feature>
<dbReference type="InterPro" id="IPR036770">
    <property type="entry name" value="Ankyrin_rpt-contain_sf"/>
</dbReference>
<feature type="compositionally biased region" description="Low complexity" evidence="4">
    <location>
        <begin position="87"/>
        <end position="103"/>
    </location>
</feature>
<evidence type="ECO:0000256" key="2">
    <source>
        <dbReference type="ARBA" id="ARBA00023043"/>
    </source>
</evidence>
<dbReference type="Gene3D" id="1.25.40.20">
    <property type="entry name" value="Ankyrin repeat-containing domain"/>
    <property type="match status" value="1"/>
</dbReference>
<feature type="region of interest" description="Disordered" evidence="4">
    <location>
        <begin position="1169"/>
        <end position="1195"/>
    </location>
</feature>
<reference evidence="7" key="1">
    <citation type="journal article" date="2020" name="bioRxiv">
        <title>Whole genome comparisons of ergot fungi reveals the divergence and evolution of species within the genus Claviceps are the result of varying mechanisms driving genome evolution and host range expansion.</title>
        <authorList>
            <person name="Wyka S.A."/>
            <person name="Mondo S.J."/>
            <person name="Liu M."/>
            <person name="Dettman J."/>
            <person name="Nalam V."/>
            <person name="Broders K.D."/>
        </authorList>
    </citation>
    <scope>NUCLEOTIDE SEQUENCE</scope>
    <source>
        <strain evidence="7">CCC 602</strain>
    </source>
</reference>
<feature type="region of interest" description="Disordered" evidence="4">
    <location>
        <begin position="931"/>
        <end position="976"/>
    </location>
</feature>
<dbReference type="SMART" id="SM00248">
    <property type="entry name" value="ANK"/>
    <property type="match status" value="2"/>
</dbReference>
<dbReference type="InterPro" id="IPR002909">
    <property type="entry name" value="IPT_dom"/>
</dbReference>
<keyword evidence="5" id="KW-1133">Transmembrane helix</keyword>
<accession>A0A9P7T2E0</accession>
<feature type="compositionally biased region" description="Low complexity" evidence="4">
    <location>
        <begin position="957"/>
        <end position="967"/>
    </location>
</feature>
<feature type="compositionally biased region" description="Polar residues" evidence="4">
    <location>
        <begin position="104"/>
        <end position="115"/>
    </location>
</feature>
<evidence type="ECO:0000313" key="7">
    <source>
        <dbReference type="EMBL" id="KAG6017362.1"/>
    </source>
</evidence>
<evidence type="ECO:0000256" key="1">
    <source>
        <dbReference type="ARBA" id="ARBA00022737"/>
    </source>
</evidence>
<feature type="compositionally biased region" description="Gly residues" evidence="4">
    <location>
        <begin position="938"/>
        <end position="956"/>
    </location>
</feature>
<feature type="region of interest" description="Disordered" evidence="4">
    <location>
        <begin position="58"/>
        <end position="123"/>
    </location>
</feature>
<comment type="caution">
    <text evidence="7">The sequence shown here is derived from an EMBL/GenBank/DDBJ whole genome shotgun (WGS) entry which is preliminary data.</text>
</comment>
<dbReference type="SMART" id="SM00429">
    <property type="entry name" value="IPT"/>
    <property type="match status" value="1"/>
</dbReference>
<feature type="region of interest" description="Disordered" evidence="4">
    <location>
        <begin position="1257"/>
        <end position="1282"/>
    </location>
</feature>
<dbReference type="SUPFAM" id="SSF81296">
    <property type="entry name" value="E set domains"/>
    <property type="match status" value="1"/>
</dbReference>
<feature type="region of interest" description="Disordered" evidence="4">
    <location>
        <begin position="1"/>
        <end position="27"/>
    </location>
</feature>
<dbReference type="InterPro" id="IPR013783">
    <property type="entry name" value="Ig-like_fold"/>
</dbReference>
<dbReference type="GO" id="GO:0004842">
    <property type="term" value="F:ubiquitin-protein transferase activity"/>
    <property type="evidence" value="ECO:0007669"/>
    <property type="project" value="TreeGrafter"/>
</dbReference>
<dbReference type="Pfam" id="PF12796">
    <property type="entry name" value="Ank_2"/>
    <property type="match status" value="1"/>
</dbReference>
<feature type="repeat" description="ANK" evidence="3">
    <location>
        <begin position="1009"/>
        <end position="1041"/>
    </location>
</feature>
<feature type="compositionally biased region" description="Polar residues" evidence="4">
    <location>
        <begin position="727"/>
        <end position="741"/>
    </location>
</feature>
<gene>
    <name evidence="7" type="ORF">E4U43_001515</name>
</gene>
<organism evidence="7 8">
    <name type="scientific">Claviceps pusilla</name>
    <dbReference type="NCBI Taxonomy" id="123648"/>
    <lineage>
        <taxon>Eukaryota</taxon>
        <taxon>Fungi</taxon>
        <taxon>Dikarya</taxon>
        <taxon>Ascomycota</taxon>
        <taxon>Pezizomycotina</taxon>
        <taxon>Sordariomycetes</taxon>
        <taxon>Hypocreomycetidae</taxon>
        <taxon>Hypocreales</taxon>
        <taxon>Clavicipitaceae</taxon>
        <taxon>Claviceps</taxon>
    </lineage>
</organism>
<dbReference type="InterPro" id="IPR057962">
    <property type="entry name" value="SPT23_MGA2_DBD"/>
</dbReference>
<feature type="region of interest" description="Disordered" evidence="4">
    <location>
        <begin position="163"/>
        <end position="248"/>
    </location>
</feature>
<dbReference type="Proteomes" id="UP000748025">
    <property type="component" value="Unassembled WGS sequence"/>
</dbReference>